<evidence type="ECO:0000256" key="9">
    <source>
        <dbReference type="ARBA" id="ARBA00023002"/>
    </source>
</evidence>
<dbReference type="PANTHER" id="PTHR42802:SF1">
    <property type="entry name" value="L-ORNITHINE N(5)-MONOOXYGENASE"/>
    <property type="match status" value="1"/>
</dbReference>
<evidence type="ECO:0000313" key="17">
    <source>
        <dbReference type="Proteomes" id="UP001500037"/>
    </source>
</evidence>
<keyword evidence="6" id="KW-0285">Flavoprotein</keyword>
<dbReference type="Gene3D" id="3.50.50.60">
    <property type="entry name" value="FAD/NAD(P)-binding domain"/>
    <property type="match status" value="1"/>
</dbReference>
<evidence type="ECO:0000256" key="10">
    <source>
        <dbReference type="ARBA" id="ARBA00023033"/>
    </source>
</evidence>
<dbReference type="PRINTS" id="PR00368">
    <property type="entry name" value="FADPNR"/>
</dbReference>
<comment type="catalytic activity">
    <reaction evidence="15">
        <text>L-lysine + NADPH + O2 = N(6)-hydroxy-L-lysine + NADP(+) + H2O</text>
        <dbReference type="Rhea" id="RHEA:23228"/>
        <dbReference type="ChEBI" id="CHEBI:15377"/>
        <dbReference type="ChEBI" id="CHEBI:15379"/>
        <dbReference type="ChEBI" id="CHEBI:32551"/>
        <dbReference type="ChEBI" id="CHEBI:57783"/>
        <dbReference type="ChEBI" id="CHEBI:57820"/>
        <dbReference type="ChEBI" id="CHEBI:58349"/>
        <dbReference type="EC" id="1.14.13.59"/>
    </reaction>
</comment>
<evidence type="ECO:0000256" key="4">
    <source>
        <dbReference type="ARBA" id="ARBA00013076"/>
    </source>
</evidence>
<accession>A0ABN1WWC9</accession>
<evidence type="ECO:0000256" key="12">
    <source>
        <dbReference type="ARBA" id="ARBA00031158"/>
    </source>
</evidence>
<dbReference type="SUPFAM" id="SSF51905">
    <property type="entry name" value="FAD/NAD(P)-binding domain"/>
    <property type="match status" value="2"/>
</dbReference>
<dbReference type="PANTHER" id="PTHR42802">
    <property type="entry name" value="MONOOXYGENASE"/>
    <property type="match status" value="1"/>
</dbReference>
<keyword evidence="7" id="KW-0274">FAD</keyword>
<evidence type="ECO:0000256" key="15">
    <source>
        <dbReference type="ARBA" id="ARBA00048407"/>
    </source>
</evidence>
<evidence type="ECO:0000256" key="8">
    <source>
        <dbReference type="ARBA" id="ARBA00022857"/>
    </source>
</evidence>
<evidence type="ECO:0000256" key="14">
    <source>
        <dbReference type="ARBA" id="ARBA00032738"/>
    </source>
</evidence>
<comment type="caution">
    <text evidence="16">The sequence shown here is derived from an EMBL/GenBank/DDBJ whole genome shotgun (WGS) entry which is preliminary data.</text>
</comment>
<dbReference type="EMBL" id="BAAALF010000190">
    <property type="protein sequence ID" value="GAA1268304.1"/>
    <property type="molecule type" value="Genomic_DNA"/>
</dbReference>
<keyword evidence="10 16" id="KW-0503">Monooxygenase</keyword>
<evidence type="ECO:0000256" key="6">
    <source>
        <dbReference type="ARBA" id="ARBA00022630"/>
    </source>
</evidence>
<evidence type="ECO:0000313" key="16">
    <source>
        <dbReference type="EMBL" id="GAA1268304.1"/>
    </source>
</evidence>
<evidence type="ECO:0000256" key="7">
    <source>
        <dbReference type="ARBA" id="ARBA00022827"/>
    </source>
</evidence>
<evidence type="ECO:0000256" key="13">
    <source>
        <dbReference type="ARBA" id="ARBA00032493"/>
    </source>
</evidence>
<dbReference type="GO" id="GO:0004497">
    <property type="term" value="F:monooxygenase activity"/>
    <property type="evidence" value="ECO:0007669"/>
    <property type="project" value="UniProtKB-KW"/>
</dbReference>
<keyword evidence="17" id="KW-1185">Reference proteome</keyword>
<evidence type="ECO:0000256" key="5">
    <source>
        <dbReference type="ARBA" id="ARBA00016406"/>
    </source>
</evidence>
<dbReference type="RefSeq" id="WP_344445844.1">
    <property type="nucleotide sequence ID" value="NZ_BAAALF010000190.1"/>
</dbReference>
<dbReference type="EC" id="1.14.13.59" evidence="4"/>
<name>A0ABN1WWC9_9ACTN</name>
<protein>
    <recommendedName>
        <fullName evidence="5">L-lysine N6-monooxygenase MbtG</fullName>
        <ecNumber evidence="4">1.14.13.59</ecNumber>
    </recommendedName>
    <alternativeName>
        <fullName evidence="14">Lysine 6-N-hydroxylase</fullName>
    </alternativeName>
    <alternativeName>
        <fullName evidence="13">Lysine N6-hydroxylase</fullName>
    </alternativeName>
    <alternativeName>
        <fullName evidence="11">Lysine-N-oxygenase</fullName>
    </alternativeName>
    <alternativeName>
        <fullName evidence="12">Mycobactin synthase protein G</fullName>
    </alternativeName>
</protein>
<proteinExistence type="inferred from homology"/>
<organism evidence="16 17">
    <name type="scientific">Kitasatospora nipponensis</name>
    <dbReference type="NCBI Taxonomy" id="258049"/>
    <lineage>
        <taxon>Bacteria</taxon>
        <taxon>Bacillati</taxon>
        <taxon>Actinomycetota</taxon>
        <taxon>Actinomycetes</taxon>
        <taxon>Kitasatosporales</taxon>
        <taxon>Streptomycetaceae</taxon>
        <taxon>Kitasatospora</taxon>
    </lineage>
</organism>
<comment type="similarity">
    <text evidence="3">Belongs to the lysine N(6)-hydroxylase/L-ornithine N(5)-oxygenase family.</text>
</comment>
<evidence type="ECO:0000256" key="2">
    <source>
        <dbReference type="ARBA" id="ARBA00004924"/>
    </source>
</evidence>
<reference evidence="16 17" key="1">
    <citation type="journal article" date="2019" name="Int. J. Syst. Evol. Microbiol.">
        <title>The Global Catalogue of Microorganisms (GCM) 10K type strain sequencing project: providing services to taxonomists for standard genome sequencing and annotation.</title>
        <authorList>
            <consortium name="The Broad Institute Genomics Platform"/>
            <consortium name="The Broad Institute Genome Sequencing Center for Infectious Disease"/>
            <person name="Wu L."/>
            <person name="Ma J."/>
        </authorList>
    </citation>
    <scope>NUCLEOTIDE SEQUENCE [LARGE SCALE GENOMIC DNA]</scope>
    <source>
        <strain evidence="16 17">JCM 13004</strain>
    </source>
</reference>
<dbReference type="InterPro" id="IPR036188">
    <property type="entry name" value="FAD/NAD-bd_sf"/>
</dbReference>
<sequence length="436" mass="48010">MPERLGVTPPPEGDGQALPHHQVAGLGAGPANLSLAALAADELPEGIALFEKREGPAWHPGLLGAGTQLQTSWIKDLVSLADPRNRLSFLNYLVTTGRIYAFLNAQYDSIPRLEYARYLAWASGELGCVRYGTAVEQVDFQGGRFVLHGTAGPVATADHVVFGLGTRPEVPACFEDRDIEGVVLAEHLEGHLTTVAAKPYEQVIVVGGGQTGAECVLNLLQRGYRDIRWIGRRPWFAPMDDSPSANDFYRPTYLRFFQGLPEGVRERYAAEQTLTSDGVSMATLQQLYQANYEASLREGRSPVMMLPGRSVVEAANRHGTIALWCERDWGGRERHAARFVVLATGRRATPLPLGAGLLELMETDTSHEPVIDSDYSIRWKHSETNRMYVQNRSRVGHGLADPNLSLLAVRSAVILNSLLDRQVFAIRDEQMSTVWA</sequence>
<dbReference type="Proteomes" id="UP001500037">
    <property type="component" value="Unassembled WGS sequence"/>
</dbReference>
<comment type="cofactor">
    <cofactor evidence="1">
        <name>FAD</name>
        <dbReference type="ChEBI" id="CHEBI:57692"/>
    </cofactor>
</comment>
<gene>
    <name evidence="16" type="ORF">GCM10009665_66230</name>
</gene>
<keyword evidence="8" id="KW-0521">NADP</keyword>
<dbReference type="InterPro" id="IPR025700">
    <property type="entry name" value="Lys/Orn_oxygenase"/>
</dbReference>
<evidence type="ECO:0000256" key="1">
    <source>
        <dbReference type="ARBA" id="ARBA00001974"/>
    </source>
</evidence>
<evidence type="ECO:0000256" key="3">
    <source>
        <dbReference type="ARBA" id="ARBA00007588"/>
    </source>
</evidence>
<comment type="pathway">
    <text evidence="2">Siderophore biosynthesis.</text>
</comment>
<evidence type="ECO:0000256" key="11">
    <source>
        <dbReference type="ARBA" id="ARBA00029939"/>
    </source>
</evidence>
<dbReference type="Pfam" id="PF13434">
    <property type="entry name" value="Lys_Orn_oxgnase"/>
    <property type="match status" value="1"/>
</dbReference>
<keyword evidence="9" id="KW-0560">Oxidoreductase</keyword>